<sequence length="1024" mass="117393">MNFKRMKNYKFINTVAGWLVFLVAAVVYLMTIEPTTSFWDCGEFITTSYKLEVGHPPGAPFFMILGRFFTLFADSSGAAMMINALSALASAFTILFLYWTITHLAQKLVNTENGFSSGQGIAIIGSGIVGALAYTFSDTFWFSAVEGEVYATSSLITAIVFWAILKWENVADQPHANRWIILIAYLMGLSIGVHLLNLLAIPAIVFVYYYKKYKVTRNGILASLAVSLVLLGVIMYGIIPGVITIASWFELMFVNGFGLPFNTGAVIYALLLIGLIIYGIHYTTKKKLVLWNTVLVAFTVIVIGYSSFAMIVIRSSANTPMDQNSPDNVFSLLGYLNREQYGDRPLVNGQYYNTPLDPQTPYVQGKPYYIQKDGKYVASDYRQKPQYDSRFTTFFPRMYSSQAQHIQDYQSWAGIEGRTVRITNRQGEQETIKLPTFGENLQFFIRYQVTHMYLRYFMWNFAGRQNDTQGHGDVLSGNWLSGINFIDSARLGDQTNLPDVYANNKARNTYYFLPLLLGLLGAFFHYQRDKKDMWVVSLLFIMTGLAIVVYLNQYPHQPRERDYAYAGSFYAFAIWIGLGVIGLVESLKKWMPETVSAVAVSAVSLLLVPGIMASENWDDHDRSGRYTARDFGANYLNSCEPNGIIFTNGDNDTFPLWYNQEVEGVRTDMRVCNLSYLQTDWYIDQMRSKAYESDPLPITFTEDQYVQGNRDVVYLMEDPRIKGAVDLKKALDFVKDENPRTKLTQADNASYIPSKRLFLKVDKEAVIRNKVVPESQYDAIVDTIFIDFGNKSYITKDELMVLDMIAHSNWERPIYYAITVGRDKYLGLQDYFQLDGFAYRFTPVKTAQSGMYFGSVNTDRMYQHMMHDFKWGNMNDPDVYIDENNQRMMMNIRNNFNRLAESLVLEGKKDSAIQVLDRSMELIPHEVVPYNYFSLQLAENYLAAGDLEKGRDVMLDIYNSYQQEMDYFLSLDPRFLVSIDEEIQRIMYFLREMSVITSEYESDDLSKEITASFNQYFQAYSTFN</sequence>
<keyword evidence="1" id="KW-0472">Membrane</keyword>
<name>A0A0L8V9M5_9BACT</name>
<dbReference type="STRING" id="1409788.NC99_22080"/>
<accession>A0A0L8V9M5</accession>
<feature type="transmembrane region" description="Helical" evidence="1">
    <location>
        <begin position="509"/>
        <end position="526"/>
    </location>
</feature>
<dbReference type="EMBL" id="LGIA01000149">
    <property type="protein sequence ID" value="KOH45083.1"/>
    <property type="molecule type" value="Genomic_DNA"/>
</dbReference>
<feature type="transmembrane region" description="Helical" evidence="1">
    <location>
        <begin position="563"/>
        <end position="583"/>
    </location>
</feature>
<dbReference type="PANTHER" id="PTHR16214:SF3">
    <property type="entry name" value="TRANSMEMBRANE PROTEIN 260"/>
    <property type="match status" value="1"/>
</dbReference>
<feature type="transmembrane region" description="Helical" evidence="1">
    <location>
        <begin position="288"/>
        <end position="313"/>
    </location>
</feature>
<dbReference type="PANTHER" id="PTHR16214">
    <property type="entry name" value="TRANSMEMBRANE PROTEIN 260"/>
    <property type="match status" value="1"/>
</dbReference>
<gene>
    <name evidence="2" type="ORF">NC99_22080</name>
</gene>
<feature type="transmembrane region" description="Helical" evidence="1">
    <location>
        <begin position="595"/>
        <end position="613"/>
    </location>
</feature>
<evidence type="ECO:0000313" key="3">
    <source>
        <dbReference type="Proteomes" id="UP000036958"/>
    </source>
</evidence>
<evidence type="ECO:0000313" key="2">
    <source>
        <dbReference type="EMBL" id="KOH45083.1"/>
    </source>
</evidence>
<dbReference type="AlphaFoldDB" id="A0A0L8V9M5"/>
<feature type="transmembrane region" description="Helical" evidence="1">
    <location>
        <begin position="533"/>
        <end position="551"/>
    </location>
</feature>
<feature type="transmembrane region" description="Helical" evidence="1">
    <location>
        <begin position="221"/>
        <end position="249"/>
    </location>
</feature>
<reference evidence="3" key="1">
    <citation type="submission" date="2015-07" db="EMBL/GenBank/DDBJ databases">
        <title>Genome sequencing of Sunxiuqinia dokdonensis strain SK.</title>
        <authorList>
            <person name="Ahn S."/>
            <person name="Kim B.-C."/>
        </authorList>
    </citation>
    <scope>NUCLEOTIDE SEQUENCE [LARGE SCALE GENOMIC DNA]</scope>
    <source>
        <strain evidence="3">SK</strain>
    </source>
</reference>
<keyword evidence="1" id="KW-0812">Transmembrane</keyword>
<dbReference type="Pfam" id="PF11028">
    <property type="entry name" value="TMEM260-like"/>
    <property type="match status" value="1"/>
</dbReference>
<feature type="transmembrane region" description="Helical" evidence="1">
    <location>
        <begin position="80"/>
        <end position="101"/>
    </location>
</feature>
<feature type="transmembrane region" description="Helical" evidence="1">
    <location>
        <begin position="261"/>
        <end position="281"/>
    </location>
</feature>
<proteinExistence type="predicted"/>
<dbReference type="InterPro" id="IPR021280">
    <property type="entry name" value="TMEM260-like"/>
</dbReference>
<protein>
    <submittedName>
        <fullName evidence="2">Membrane protein</fullName>
    </submittedName>
</protein>
<keyword evidence="1" id="KW-1133">Transmembrane helix</keyword>
<organism evidence="2 3">
    <name type="scientific">Sunxiuqinia dokdonensis</name>
    <dbReference type="NCBI Taxonomy" id="1409788"/>
    <lineage>
        <taxon>Bacteria</taxon>
        <taxon>Pseudomonadati</taxon>
        <taxon>Bacteroidota</taxon>
        <taxon>Bacteroidia</taxon>
        <taxon>Marinilabiliales</taxon>
        <taxon>Prolixibacteraceae</taxon>
        <taxon>Sunxiuqinia</taxon>
    </lineage>
</organism>
<evidence type="ECO:0000256" key="1">
    <source>
        <dbReference type="SAM" id="Phobius"/>
    </source>
</evidence>
<dbReference type="InterPro" id="IPR052724">
    <property type="entry name" value="GT117_domain-containing"/>
</dbReference>
<dbReference type="PATRIC" id="fig|1409788.3.peg.2277"/>
<feature type="transmembrane region" description="Helical" evidence="1">
    <location>
        <begin position="12"/>
        <end position="30"/>
    </location>
</feature>
<feature type="transmembrane region" description="Helical" evidence="1">
    <location>
        <begin position="121"/>
        <end position="142"/>
    </location>
</feature>
<dbReference type="Proteomes" id="UP000036958">
    <property type="component" value="Unassembled WGS sequence"/>
</dbReference>
<comment type="caution">
    <text evidence="2">The sequence shown here is derived from an EMBL/GenBank/DDBJ whole genome shotgun (WGS) entry which is preliminary data.</text>
</comment>
<keyword evidence="3" id="KW-1185">Reference proteome</keyword>
<feature type="transmembrane region" description="Helical" evidence="1">
    <location>
        <begin position="179"/>
        <end position="209"/>
    </location>
</feature>